<accession>A0A5C3LIC3</accession>
<sequence length="207" mass="23218">MPFPSNNISEAKLILHREMVLYQDAKNRRDVPASDVAVDRVVIALLNIGYLQTNPDARETYYRQARAFLDMHNTKRGHEFSATIVENTSRWGCIYTGFIYATQGLITAIIIPVLIGGVIARKLGCEGGFEYVFRKLAIIAISPIWLGLKILEKIGLKCGEGLPEVDLEIGEEYGRLLREVQEDTGSEPTDRGVDHTLIPRDDFNILV</sequence>
<gene>
    <name evidence="2" type="ORF">BDQ12DRAFT_728676</name>
</gene>
<dbReference type="EMBL" id="ML213675">
    <property type="protein sequence ID" value="TFK32432.1"/>
    <property type="molecule type" value="Genomic_DNA"/>
</dbReference>
<proteinExistence type="predicted"/>
<keyword evidence="1" id="KW-0472">Membrane</keyword>
<keyword evidence="3" id="KW-1185">Reference proteome</keyword>
<keyword evidence="1" id="KW-0812">Transmembrane</keyword>
<feature type="transmembrane region" description="Helical" evidence="1">
    <location>
        <begin position="98"/>
        <end position="119"/>
    </location>
</feature>
<evidence type="ECO:0000256" key="1">
    <source>
        <dbReference type="SAM" id="Phobius"/>
    </source>
</evidence>
<evidence type="ECO:0000313" key="3">
    <source>
        <dbReference type="Proteomes" id="UP000308652"/>
    </source>
</evidence>
<name>A0A5C3LIC3_9AGAR</name>
<evidence type="ECO:0000313" key="2">
    <source>
        <dbReference type="EMBL" id="TFK32432.1"/>
    </source>
</evidence>
<dbReference type="Proteomes" id="UP000308652">
    <property type="component" value="Unassembled WGS sequence"/>
</dbReference>
<protein>
    <submittedName>
        <fullName evidence="2">Uncharacterized protein</fullName>
    </submittedName>
</protein>
<organism evidence="2 3">
    <name type="scientific">Crucibulum laeve</name>
    <dbReference type="NCBI Taxonomy" id="68775"/>
    <lineage>
        <taxon>Eukaryota</taxon>
        <taxon>Fungi</taxon>
        <taxon>Dikarya</taxon>
        <taxon>Basidiomycota</taxon>
        <taxon>Agaricomycotina</taxon>
        <taxon>Agaricomycetes</taxon>
        <taxon>Agaricomycetidae</taxon>
        <taxon>Agaricales</taxon>
        <taxon>Agaricineae</taxon>
        <taxon>Nidulariaceae</taxon>
        <taxon>Crucibulum</taxon>
    </lineage>
</organism>
<dbReference type="AlphaFoldDB" id="A0A5C3LIC3"/>
<reference evidence="2 3" key="1">
    <citation type="journal article" date="2019" name="Nat. Ecol. Evol.">
        <title>Megaphylogeny resolves global patterns of mushroom evolution.</title>
        <authorList>
            <person name="Varga T."/>
            <person name="Krizsan K."/>
            <person name="Foldi C."/>
            <person name="Dima B."/>
            <person name="Sanchez-Garcia M."/>
            <person name="Sanchez-Ramirez S."/>
            <person name="Szollosi G.J."/>
            <person name="Szarkandi J.G."/>
            <person name="Papp V."/>
            <person name="Albert L."/>
            <person name="Andreopoulos W."/>
            <person name="Angelini C."/>
            <person name="Antonin V."/>
            <person name="Barry K.W."/>
            <person name="Bougher N.L."/>
            <person name="Buchanan P."/>
            <person name="Buyck B."/>
            <person name="Bense V."/>
            <person name="Catcheside P."/>
            <person name="Chovatia M."/>
            <person name="Cooper J."/>
            <person name="Damon W."/>
            <person name="Desjardin D."/>
            <person name="Finy P."/>
            <person name="Geml J."/>
            <person name="Haridas S."/>
            <person name="Hughes K."/>
            <person name="Justo A."/>
            <person name="Karasinski D."/>
            <person name="Kautmanova I."/>
            <person name="Kiss B."/>
            <person name="Kocsube S."/>
            <person name="Kotiranta H."/>
            <person name="LaButti K.M."/>
            <person name="Lechner B.E."/>
            <person name="Liimatainen K."/>
            <person name="Lipzen A."/>
            <person name="Lukacs Z."/>
            <person name="Mihaltcheva S."/>
            <person name="Morgado L.N."/>
            <person name="Niskanen T."/>
            <person name="Noordeloos M.E."/>
            <person name="Ohm R.A."/>
            <person name="Ortiz-Santana B."/>
            <person name="Ovrebo C."/>
            <person name="Racz N."/>
            <person name="Riley R."/>
            <person name="Savchenko A."/>
            <person name="Shiryaev A."/>
            <person name="Soop K."/>
            <person name="Spirin V."/>
            <person name="Szebenyi C."/>
            <person name="Tomsovsky M."/>
            <person name="Tulloss R.E."/>
            <person name="Uehling J."/>
            <person name="Grigoriev I.V."/>
            <person name="Vagvolgyi C."/>
            <person name="Papp T."/>
            <person name="Martin F.M."/>
            <person name="Miettinen O."/>
            <person name="Hibbett D.S."/>
            <person name="Nagy L.G."/>
        </authorList>
    </citation>
    <scope>NUCLEOTIDE SEQUENCE [LARGE SCALE GENOMIC DNA]</scope>
    <source>
        <strain evidence="2 3">CBS 166.37</strain>
    </source>
</reference>
<keyword evidence="1" id="KW-1133">Transmembrane helix</keyword>